<comment type="caution">
    <text evidence="1">The sequence shown here is derived from an EMBL/GenBank/DDBJ whole genome shotgun (WGS) entry which is preliminary data.</text>
</comment>
<reference evidence="1 2" key="1">
    <citation type="submission" date="2017-09" db="EMBL/GenBank/DDBJ databases">
        <title>Depth-based differentiation of microbial function through sediment-hosted aquifers and enrichment of novel symbionts in the deep terrestrial subsurface.</title>
        <authorList>
            <person name="Probst A.J."/>
            <person name="Ladd B."/>
            <person name="Jarett J.K."/>
            <person name="Geller-Mcgrath D.E."/>
            <person name="Sieber C.M."/>
            <person name="Emerson J.B."/>
            <person name="Anantharaman K."/>
            <person name="Thomas B.C."/>
            <person name="Malmstrom R."/>
            <person name="Stieglmeier M."/>
            <person name="Klingl A."/>
            <person name="Woyke T."/>
            <person name="Ryan C.M."/>
            <person name="Banfield J.F."/>
        </authorList>
    </citation>
    <scope>NUCLEOTIDE SEQUENCE [LARGE SCALE GENOMIC DNA]</scope>
    <source>
        <strain evidence="1">CG08_land_8_20_14_0_20_45_16</strain>
    </source>
</reference>
<gene>
    <name evidence="1" type="ORF">COT42_03735</name>
</gene>
<evidence type="ECO:0000313" key="2">
    <source>
        <dbReference type="Proteomes" id="UP000231343"/>
    </source>
</evidence>
<sequence length="509" mass="56943">MGINEICRSVNVSLTPLPPLAEGQSIPDEIRVTQQEIEILGEISWAITSFQQLMTIGQEVSELDASLSPQGRQVMIRARRELADQFNLRESMVSGEAVYNRAVELMRARNYPNREGDLWLVSSALRSVAQVYRQIREVLSSNQYPNIARIYSRELATLPNFEQYSLAIFYRRLFEELDSVLHGLSPDRADEIGLNQIDLVAQREEIVRNVSGVLRSVTRILSRSCVNYNQQVAIFLQPIDPTFIPLVPPGEQTVVPEVVPPTPPPPPPRTADDFVDYFLEGGVAAVFDFSQAAGWESWGALVADFLINLNIWEHHGFGLYFSTGGTRVDVNNEWSPRDSDIFGGVNYFYHNRSSRLQVDAAVFSPRYISVDDDGYYLGEERLTLGQLAVGGSFLDGRIGAAGSFMFGNELGFSLRLSSLWRLGENSRHEDWVVLAFNGDLVYMSGEPENSGQIAGGIRVMPRIYQPLRAFIDLNWSYDFVRDESQGRLTFGLAVGDISGPNTAVLGLER</sequence>
<proteinExistence type="predicted"/>
<evidence type="ECO:0000313" key="1">
    <source>
        <dbReference type="EMBL" id="PIS30031.1"/>
    </source>
</evidence>
<dbReference type="AlphaFoldDB" id="A0A2H0XYF9"/>
<accession>A0A2H0XYF9</accession>
<organism evidence="1 2">
    <name type="scientific">Candidatus Saganbacteria bacterium CG08_land_8_20_14_0_20_45_16</name>
    <dbReference type="NCBI Taxonomy" id="2014293"/>
    <lineage>
        <taxon>Bacteria</taxon>
        <taxon>Bacillati</taxon>
        <taxon>Saganbacteria</taxon>
    </lineage>
</organism>
<protein>
    <submittedName>
        <fullName evidence="1">Uncharacterized protein</fullName>
    </submittedName>
</protein>
<dbReference type="EMBL" id="PEYM01000065">
    <property type="protein sequence ID" value="PIS30031.1"/>
    <property type="molecule type" value="Genomic_DNA"/>
</dbReference>
<name>A0A2H0XYF9_UNCSA</name>
<dbReference type="Proteomes" id="UP000231343">
    <property type="component" value="Unassembled WGS sequence"/>
</dbReference>